<feature type="compositionally biased region" description="Polar residues" evidence="2">
    <location>
        <begin position="61"/>
        <end position="82"/>
    </location>
</feature>
<proteinExistence type="predicted"/>
<name>A0A5C5Z071_9BACT</name>
<dbReference type="RefSeq" id="WP_146395173.1">
    <property type="nucleotide sequence ID" value="NZ_SJPJ01000001.1"/>
</dbReference>
<feature type="coiled-coil region" evidence="1">
    <location>
        <begin position="125"/>
        <end position="183"/>
    </location>
</feature>
<protein>
    <submittedName>
        <fullName evidence="3">Uncharacterized protein</fullName>
    </submittedName>
</protein>
<dbReference type="OrthoDB" id="286590at2"/>
<evidence type="ECO:0000313" key="4">
    <source>
        <dbReference type="Proteomes" id="UP000315010"/>
    </source>
</evidence>
<reference evidence="3 4" key="1">
    <citation type="submission" date="2019-02" db="EMBL/GenBank/DDBJ databases">
        <title>Deep-cultivation of Planctomycetes and their phenomic and genomic characterization uncovers novel biology.</title>
        <authorList>
            <person name="Wiegand S."/>
            <person name="Jogler M."/>
            <person name="Boedeker C."/>
            <person name="Pinto D."/>
            <person name="Vollmers J."/>
            <person name="Rivas-Marin E."/>
            <person name="Kohn T."/>
            <person name="Peeters S.H."/>
            <person name="Heuer A."/>
            <person name="Rast P."/>
            <person name="Oberbeckmann S."/>
            <person name="Bunk B."/>
            <person name="Jeske O."/>
            <person name="Meyerdierks A."/>
            <person name="Storesund J.E."/>
            <person name="Kallscheuer N."/>
            <person name="Luecker S."/>
            <person name="Lage O.M."/>
            <person name="Pohl T."/>
            <person name="Merkel B.J."/>
            <person name="Hornburger P."/>
            <person name="Mueller R.-W."/>
            <person name="Bruemmer F."/>
            <person name="Labrenz M."/>
            <person name="Spormann A.M."/>
            <person name="Op Den Camp H."/>
            <person name="Overmann J."/>
            <person name="Amann R."/>
            <person name="Jetten M.S.M."/>
            <person name="Mascher T."/>
            <person name="Medema M.H."/>
            <person name="Devos D.P."/>
            <person name="Kaster A.-K."/>
            <person name="Ovreas L."/>
            <person name="Rohde M."/>
            <person name="Galperin M.Y."/>
            <person name="Jogler C."/>
        </authorList>
    </citation>
    <scope>NUCLEOTIDE SEQUENCE [LARGE SCALE GENOMIC DNA]</scope>
    <source>
        <strain evidence="3 4">CA13</strain>
    </source>
</reference>
<keyword evidence="1" id="KW-0175">Coiled coil</keyword>
<organism evidence="3 4">
    <name type="scientific">Novipirellula herctigrandis</name>
    <dbReference type="NCBI Taxonomy" id="2527986"/>
    <lineage>
        <taxon>Bacteria</taxon>
        <taxon>Pseudomonadati</taxon>
        <taxon>Planctomycetota</taxon>
        <taxon>Planctomycetia</taxon>
        <taxon>Pirellulales</taxon>
        <taxon>Pirellulaceae</taxon>
        <taxon>Novipirellula</taxon>
    </lineage>
</organism>
<evidence type="ECO:0000313" key="3">
    <source>
        <dbReference type="EMBL" id="TWT80083.1"/>
    </source>
</evidence>
<gene>
    <name evidence="3" type="ORF">CA13_14960</name>
</gene>
<dbReference type="AlphaFoldDB" id="A0A5C5Z071"/>
<comment type="caution">
    <text evidence="3">The sequence shown here is derived from an EMBL/GenBank/DDBJ whole genome shotgun (WGS) entry which is preliminary data.</text>
</comment>
<sequence length="187" mass="20607">MTRTNPPYDCSCFYRSGVHSLVRFGLIVGSLAVASTGIGQDDSNPFRERDMAETIDEGRNSEPSPLNETSQSNGANAATQVGESAERSEREVKLSDELRMLRRSESAMGANHPAVGNVKTMIATISEQLRLLALAREKAAKAEKQKLSGSIDDLSDKELRRLVVRMAAKIVQLETRVDILERQIDPY</sequence>
<evidence type="ECO:0000256" key="2">
    <source>
        <dbReference type="SAM" id="MobiDB-lite"/>
    </source>
</evidence>
<evidence type="ECO:0000256" key="1">
    <source>
        <dbReference type="SAM" id="Coils"/>
    </source>
</evidence>
<keyword evidence="4" id="KW-1185">Reference proteome</keyword>
<dbReference type="EMBL" id="SJPJ01000001">
    <property type="protein sequence ID" value="TWT80083.1"/>
    <property type="molecule type" value="Genomic_DNA"/>
</dbReference>
<dbReference type="Proteomes" id="UP000315010">
    <property type="component" value="Unassembled WGS sequence"/>
</dbReference>
<feature type="compositionally biased region" description="Basic and acidic residues" evidence="2">
    <location>
        <begin position="84"/>
        <end position="93"/>
    </location>
</feature>
<accession>A0A5C5Z071</accession>
<feature type="region of interest" description="Disordered" evidence="2">
    <location>
        <begin position="55"/>
        <end position="93"/>
    </location>
</feature>